<feature type="transmembrane region" description="Helical" evidence="1">
    <location>
        <begin position="70"/>
        <end position="90"/>
    </location>
</feature>
<reference evidence="3" key="1">
    <citation type="journal article" date="2019" name="Int. J. Syst. Evol. Microbiol.">
        <title>The Global Catalogue of Microorganisms (GCM) 10K type strain sequencing project: providing services to taxonomists for standard genome sequencing and annotation.</title>
        <authorList>
            <consortium name="The Broad Institute Genomics Platform"/>
            <consortium name="The Broad Institute Genome Sequencing Center for Infectious Disease"/>
            <person name="Wu L."/>
            <person name="Ma J."/>
        </authorList>
    </citation>
    <scope>NUCLEOTIDE SEQUENCE [LARGE SCALE GENOMIC DNA]</scope>
    <source>
        <strain evidence="3">JCM 3338</strain>
    </source>
</reference>
<organism evidence="2 3">
    <name type="scientific">Blastococcus deserti</name>
    <dbReference type="NCBI Taxonomy" id="2259033"/>
    <lineage>
        <taxon>Bacteria</taxon>
        <taxon>Bacillati</taxon>
        <taxon>Actinomycetota</taxon>
        <taxon>Actinomycetes</taxon>
        <taxon>Geodermatophilales</taxon>
        <taxon>Geodermatophilaceae</taxon>
        <taxon>Blastococcus</taxon>
    </lineage>
</organism>
<keyword evidence="1" id="KW-0472">Membrane</keyword>
<evidence type="ECO:0000313" key="3">
    <source>
        <dbReference type="Proteomes" id="UP001597402"/>
    </source>
</evidence>
<protein>
    <submittedName>
        <fullName evidence="2">Uncharacterized protein</fullName>
    </submittedName>
</protein>
<keyword evidence="3" id="KW-1185">Reference proteome</keyword>
<feature type="transmembrane region" description="Helical" evidence="1">
    <location>
        <begin position="15"/>
        <end position="37"/>
    </location>
</feature>
<gene>
    <name evidence="2" type="ORF">ACFSHS_22120</name>
</gene>
<name>A0ABW4XHM4_9ACTN</name>
<keyword evidence="1" id="KW-1133">Transmembrane helix</keyword>
<feature type="transmembrane region" description="Helical" evidence="1">
    <location>
        <begin position="44"/>
        <end position="64"/>
    </location>
</feature>
<evidence type="ECO:0000313" key="2">
    <source>
        <dbReference type="EMBL" id="MFD2094274.1"/>
    </source>
</evidence>
<sequence>MSSPTSPQPTRSRSAGPVAVAVLAGIAHLGVGILYIAGGLMVPGAVLFPLWAIWGAFAAWLVYLAVRRSWWTPAVPLLAAALFLVVITVGEQVLGWRG</sequence>
<dbReference type="EMBL" id="JBHUHP010000030">
    <property type="protein sequence ID" value="MFD2094274.1"/>
    <property type="molecule type" value="Genomic_DNA"/>
</dbReference>
<accession>A0ABW4XHM4</accession>
<dbReference type="RefSeq" id="WP_376880955.1">
    <property type="nucleotide sequence ID" value="NZ_JBHUHP010000030.1"/>
</dbReference>
<proteinExistence type="predicted"/>
<comment type="caution">
    <text evidence="2">The sequence shown here is derived from an EMBL/GenBank/DDBJ whole genome shotgun (WGS) entry which is preliminary data.</text>
</comment>
<keyword evidence="1" id="KW-0812">Transmembrane</keyword>
<evidence type="ECO:0000256" key="1">
    <source>
        <dbReference type="SAM" id="Phobius"/>
    </source>
</evidence>
<dbReference type="Proteomes" id="UP001597402">
    <property type="component" value="Unassembled WGS sequence"/>
</dbReference>